<dbReference type="GO" id="GO:0005743">
    <property type="term" value="C:mitochondrial inner membrane"/>
    <property type="evidence" value="ECO:0007669"/>
    <property type="project" value="UniProtKB-SubCell"/>
</dbReference>
<dbReference type="Ensembl" id="ENSCPBT00000037141.1">
    <property type="protein sequence ID" value="ENSCPBP00000031563.1"/>
    <property type="gene ID" value="ENSCPBG00000022152.1"/>
</dbReference>
<proteinExistence type="inferred from homology"/>
<evidence type="ECO:0000256" key="3">
    <source>
        <dbReference type="ARBA" id="ARBA00010117"/>
    </source>
</evidence>
<evidence type="ECO:0000256" key="5">
    <source>
        <dbReference type="ARBA" id="ARBA00022792"/>
    </source>
</evidence>
<dbReference type="GO" id="GO:0006123">
    <property type="term" value="P:mitochondrial electron transport, cytochrome c to oxygen"/>
    <property type="evidence" value="ECO:0007669"/>
    <property type="project" value="InterPro"/>
</dbReference>
<keyword evidence="5" id="KW-0999">Mitochondrion inner membrane</keyword>
<dbReference type="SUPFAM" id="SSF81431">
    <property type="entry name" value="Mitochondrial cytochrome c oxidase subunit VIIIb (aka IX)"/>
    <property type="match status" value="1"/>
</dbReference>
<keyword evidence="4" id="KW-0812">Transmembrane</keyword>
<reference evidence="10" key="1">
    <citation type="submission" date="2025-08" db="UniProtKB">
        <authorList>
            <consortium name="Ensembl"/>
        </authorList>
    </citation>
    <scope>IDENTIFICATION</scope>
</reference>
<dbReference type="OMA" id="RSVMRHQ"/>
<dbReference type="GeneTree" id="ENSGT01000000216449"/>
<keyword evidence="9" id="KW-0472">Membrane</keyword>
<evidence type="ECO:0000256" key="4">
    <source>
        <dbReference type="ARBA" id="ARBA00022692"/>
    </source>
</evidence>
<comment type="similarity">
    <text evidence="3">Belongs to the cytochrome c oxidase VIII family.</text>
</comment>
<evidence type="ECO:0000313" key="11">
    <source>
        <dbReference type="Proteomes" id="UP000694380"/>
    </source>
</evidence>
<evidence type="ECO:0000256" key="2">
    <source>
        <dbReference type="ARBA" id="ARBA00004673"/>
    </source>
</evidence>
<dbReference type="PANTHER" id="PTHR16717">
    <property type="entry name" value="CYTOCHROME C OXIDASE POLYPEPTIDE VIII"/>
    <property type="match status" value="1"/>
</dbReference>
<dbReference type="UniPathway" id="UPA00705"/>
<organism evidence="10 11">
    <name type="scientific">Chrysemys picta bellii</name>
    <name type="common">Western painted turtle</name>
    <name type="synonym">Emys bellii</name>
    <dbReference type="NCBI Taxonomy" id="8478"/>
    <lineage>
        <taxon>Eukaryota</taxon>
        <taxon>Metazoa</taxon>
        <taxon>Chordata</taxon>
        <taxon>Craniata</taxon>
        <taxon>Vertebrata</taxon>
        <taxon>Euteleostomi</taxon>
        <taxon>Archelosauria</taxon>
        <taxon>Testudinata</taxon>
        <taxon>Testudines</taxon>
        <taxon>Cryptodira</taxon>
        <taxon>Durocryptodira</taxon>
        <taxon>Testudinoidea</taxon>
        <taxon>Emydidae</taxon>
        <taxon>Chrysemys</taxon>
    </lineage>
</organism>
<accession>A0A8C3IBY7</accession>
<evidence type="ECO:0000256" key="9">
    <source>
        <dbReference type="ARBA" id="ARBA00023136"/>
    </source>
</evidence>
<sequence length="67" mass="7449">AMLGFQRAFRLLNATVRNQIVPRANIVSGAPEEIDQAIALTVMFAAFLIPSGWILAHLEDYKHKPSE</sequence>
<keyword evidence="11" id="KW-1185">Reference proteome</keyword>
<dbReference type="Gene3D" id="4.10.81.10">
    <property type="entry name" value="Cytochrome c oxidase, subunit 8"/>
    <property type="match status" value="1"/>
</dbReference>
<reference evidence="10" key="2">
    <citation type="submission" date="2025-09" db="UniProtKB">
        <authorList>
            <consortium name="Ensembl"/>
        </authorList>
    </citation>
    <scope>IDENTIFICATION</scope>
</reference>
<comment type="subcellular location">
    <subcellularLocation>
        <location evidence="1">Mitochondrion inner membrane</location>
        <topology evidence="1">Single-pass membrane protein</topology>
    </subcellularLocation>
</comment>
<protein>
    <submittedName>
        <fullName evidence="10">Uncharacterized protein</fullName>
    </submittedName>
</protein>
<evidence type="ECO:0000256" key="1">
    <source>
        <dbReference type="ARBA" id="ARBA00004434"/>
    </source>
</evidence>
<evidence type="ECO:0000256" key="6">
    <source>
        <dbReference type="ARBA" id="ARBA00022946"/>
    </source>
</evidence>
<keyword evidence="6" id="KW-0809">Transit peptide</keyword>
<dbReference type="Pfam" id="PF02285">
    <property type="entry name" value="COX8"/>
    <property type="match status" value="1"/>
</dbReference>
<keyword evidence="8" id="KW-0496">Mitochondrion</keyword>
<name>A0A8C3IBY7_CHRPI</name>
<evidence type="ECO:0000313" key="10">
    <source>
        <dbReference type="Ensembl" id="ENSCPBP00000031563.1"/>
    </source>
</evidence>
<dbReference type="InterPro" id="IPR036548">
    <property type="entry name" value="Cyt_c_oxidase_su8_sf"/>
</dbReference>
<dbReference type="AlphaFoldDB" id="A0A8C3IBY7"/>
<evidence type="ECO:0000256" key="8">
    <source>
        <dbReference type="ARBA" id="ARBA00023128"/>
    </source>
</evidence>
<keyword evidence="7" id="KW-1133">Transmembrane helix</keyword>
<dbReference type="InterPro" id="IPR003205">
    <property type="entry name" value="Cyt_c_oxidase_su8"/>
</dbReference>
<dbReference type="Proteomes" id="UP000694380">
    <property type="component" value="Unplaced"/>
</dbReference>
<evidence type="ECO:0000256" key="7">
    <source>
        <dbReference type="ARBA" id="ARBA00022989"/>
    </source>
</evidence>
<dbReference type="PANTHER" id="PTHR16717:SF5">
    <property type="entry name" value="CYTOCHROME C OXIDASE SUBUNIT 8, ISOFORM A"/>
    <property type="match status" value="1"/>
</dbReference>
<dbReference type="GO" id="GO:0045277">
    <property type="term" value="C:respiratory chain complex IV"/>
    <property type="evidence" value="ECO:0007669"/>
    <property type="project" value="InterPro"/>
</dbReference>
<comment type="pathway">
    <text evidence="2">Energy metabolism; oxidative phosphorylation.</text>
</comment>